<name>A0AAV2CBC7_9ROSI</name>
<keyword evidence="2" id="KW-1185">Reference proteome</keyword>
<evidence type="ECO:0000313" key="1">
    <source>
        <dbReference type="EMBL" id="CAL1353471.1"/>
    </source>
</evidence>
<dbReference type="EMBL" id="OZ034813">
    <property type="protein sequence ID" value="CAL1353471.1"/>
    <property type="molecule type" value="Genomic_DNA"/>
</dbReference>
<proteinExistence type="predicted"/>
<gene>
    <name evidence="1" type="ORF">LTRI10_LOCUS1372</name>
</gene>
<reference evidence="1 2" key="1">
    <citation type="submission" date="2024-04" db="EMBL/GenBank/DDBJ databases">
        <authorList>
            <person name="Fracassetti M."/>
        </authorList>
    </citation>
    <scope>NUCLEOTIDE SEQUENCE [LARGE SCALE GENOMIC DNA]</scope>
</reference>
<protein>
    <submittedName>
        <fullName evidence="1">Uncharacterized protein</fullName>
    </submittedName>
</protein>
<dbReference type="AlphaFoldDB" id="A0AAV2CBC7"/>
<evidence type="ECO:0000313" key="2">
    <source>
        <dbReference type="Proteomes" id="UP001497516"/>
    </source>
</evidence>
<accession>A0AAV2CBC7</accession>
<dbReference type="Proteomes" id="UP001497516">
    <property type="component" value="Chromosome 1"/>
</dbReference>
<sequence>MDWEYQWDVVDFLDRLRYDGREKLILFDHVKSHRHRRAYAYPYEIDWAAVLMKGFMIILDWRRLWFLI</sequence>
<organism evidence="1 2">
    <name type="scientific">Linum trigynum</name>
    <dbReference type="NCBI Taxonomy" id="586398"/>
    <lineage>
        <taxon>Eukaryota</taxon>
        <taxon>Viridiplantae</taxon>
        <taxon>Streptophyta</taxon>
        <taxon>Embryophyta</taxon>
        <taxon>Tracheophyta</taxon>
        <taxon>Spermatophyta</taxon>
        <taxon>Magnoliopsida</taxon>
        <taxon>eudicotyledons</taxon>
        <taxon>Gunneridae</taxon>
        <taxon>Pentapetalae</taxon>
        <taxon>rosids</taxon>
        <taxon>fabids</taxon>
        <taxon>Malpighiales</taxon>
        <taxon>Linaceae</taxon>
        <taxon>Linum</taxon>
    </lineage>
</organism>